<organism evidence="3 4">
    <name type="scientific">Pseudonocardia asaccharolytica DSM 44247 = NBRC 16224</name>
    <dbReference type="NCBI Taxonomy" id="1123024"/>
    <lineage>
        <taxon>Bacteria</taxon>
        <taxon>Bacillati</taxon>
        <taxon>Actinomycetota</taxon>
        <taxon>Actinomycetes</taxon>
        <taxon>Pseudonocardiales</taxon>
        <taxon>Pseudonocardiaceae</taxon>
        <taxon>Pseudonocardia</taxon>
    </lineage>
</organism>
<keyword evidence="4" id="KW-1185">Reference proteome</keyword>
<dbReference type="PROSITE" id="PS00455">
    <property type="entry name" value="AMP_BINDING"/>
    <property type="match status" value="1"/>
</dbReference>
<evidence type="ECO:0000259" key="1">
    <source>
        <dbReference type="Pfam" id="PF00501"/>
    </source>
</evidence>
<accession>A0A511CXF4</accession>
<sequence>MLQIHFQFAPEHGLVKESVAVLLSGVAAQVPAAIAVVQGDRSRTYAELDERSARLAAGLSSVGVRNGSRVAIVLHNCIEYLEVVLALGKLGALAVNVNYRYRASELTDLLEGARIDAMIVNPARTPQAVEISASLSSRPVLIGLDPDAGQIGAGMLDYERFLAAHAPITDLGLSVTDRFLLFTGGTTGRPRGVLRDQINLFGTCATSAFLGLELDPPETAAELYRIVDSVNAAKRAPVAIPASPLMHGTGLFHSLGVLLVGGTVVLTAGASFQASEIWQLVERHRVTELAIVGNVFAKPLVEELQRAAEAGQPYDLSSLRRISSSGLVWSANLKDQLLSRADVRLVDVLASTEGGPYAVSVSSREARPETATFQLVPGAGVLTLDGRLLRAGQRGTGLLCAEVPGFACYLDDPERTAHVYRTIDERTMVVPGDVAELHEDGSVRLLGRGSEVINTGGEKVFAEEIEQALCREPRIKDAVVIGADDERWGQCIAAIVSLEPDASMTDAEVVEAVAAQLADYKKPRVVVFVPEIERTPAGKANLVWAKKIIEAA</sequence>
<dbReference type="InterPro" id="IPR020845">
    <property type="entry name" value="AMP-binding_CS"/>
</dbReference>
<dbReference type="EMBL" id="BJVI01000007">
    <property type="protein sequence ID" value="GEL17240.1"/>
    <property type="molecule type" value="Genomic_DNA"/>
</dbReference>
<evidence type="ECO:0000313" key="4">
    <source>
        <dbReference type="Proteomes" id="UP000321328"/>
    </source>
</evidence>
<dbReference type="InterPro" id="IPR045851">
    <property type="entry name" value="AMP-bd_C_sf"/>
</dbReference>
<dbReference type="AlphaFoldDB" id="A0A511CXF4"/>
<evidence type="ECO:0000259" key="2">
    <source>
        <dbReference type="Pfam" id="PF13193"/>
    </source>
</evidence>
<dbReference type="PANTHER" id="PTHR43767">
    <property type="entry name" value="LONG-CHAIN-FATTY-ACID--COA LIGASE"/>
    <property type="match status" value="1"/>
</dbReference>
<dbReference type="RefSeq" id="WP_084795684.1">
    <property type="nucleotide sequence ID" value="NZ_AUII01000001.1"/>
</dbReference>
<proteinExistence type="predicted"/>
<dbReference type="Pfam" id="PF00501">
    <property type="entry name" value="AMP-binding"/>
    <property type="match status" value="1"/>
</dbReference>
<gene>
    <name evidence="3" type="ORF">PA7_10770</name>
</gene>
<dbReference type="InterPro" id="IPR000873">
    <property type="entry name" value="AMP-dep_synth/lig_dom"/>
</dbReference>
<evidence type="ECO:0000313" key="3">
    <source>
        <dbReference type="EMBL" id="GEL17240.1"/>
    </source>
</evidence>
<dbReference type="GO" id="GO:0016878">
    <property type="term" value="F:acid-thiol ligase activity"/>
    <property type="evidence" value="ECO:0007669"/>
    <property type="project" value="UniProtKB-ARBA"/>
</dbReference>
<dbReference type="Proteomes" id="UP000321328">
    <property type="component" value="Unassembled WGS sequence"/>
</dbReference>
<feature type="domain" description="AMP-binding enzyme C-terminal" evidence="2">
    <location>
        <begin position="464"/>
        <end position="539"/>
    </location>
</feature>
<feature type="domain" description="AMP-dependent synthetase/ligase" evidence="1">
    <location>
        <begin position="27"/>
        <end position="401"/>
    </location>
</feature>
<dbReference type="InterPro" id="IPR042099">
    <property type="entry name" value="ANL_N_sf"/>
</dbReference>
<dbReference type="OrthoDB" id="3443462at2"/>
<reference evidence="3 4" key="1">
    <citation type="submission" date="2019-07" db="EMBL/GenBank/DDBJ databases">
        <title>Whole genome shotgun sequence of Pseudonocardia asaccharolytica NBRC 16224.</title>
        <authorList>
            <person name="Hosoyama A."/>
            <person name="Uohara A."/>
            <person name="Ohji S."/>
            <person name="Ichikawa N."/>
        </authorList>
    </citation>
    <scope>NUCLEOTIDE SEQUENCE [LARGE SCALE GENOMIC DNA]</scope>
    <source>
        <strain evidence="3 4">NBRC 16224</strain>
    </source>
</reference>
<dbReference type="Gene3D" id="3.30.300.30">
    <property type="match status" value="1"/>
</dbReference>
<dbReference type="InterPro" id="IPR050237">
    <property type="entry name" value="ATP-dep_AMP-bd_enzyme"/>
</dbReference>
<protein>
    <submittedName>
        <fullName evidence="3">Acyl-CoA synthetase</fullName>
    </submittedName>
</protein>
<dbReference type="Pfam" id="PF13193">
    <property type="entry name" value="AMP-binding_C"/>
    <property type="match status" value="1"/>
</dbReference>
<dbReference type="SUPFAM" id="SSF56801">
    <property type="entry name" value="Acetyl-CoA synthetase-like"/>
    <property type="match status" value="1"/>
</dbReference>
<dbReference type="PANTHER" id="PTHR43767:SF1">
    <property type="entry name" value="NONRIBOSOMAL PEPTIDE SYNTHASE PES1 (EUROFUNG)-RELATED"/>
    <property type="match status" value="1"/>
</dbReference>
<name>A0A511CXF4_9PSEU</name>
<comment type="caution">
    <text evidence="3">The sequence shown here is derived from an EMBL/GenBank/DDBJ whole genome shotgun (WGS) entry which is preliminary data.</text>
</comment>
<dbReference type="InterPro" id="IPR025110">
    <property type="entry name" value="AMP-bd_C"/>
</dbReference>
<dbReference type="Gene3D" id="3.40.50.12780">
    <property type="entry name" value="N-terminal domain of ligase-like"/>
    <property type="match status" value="1"/>
</dbReference>
<dbReference type="STRING" id="1123024.GCA_000423625_00380"/>